<gene>
    <name evidence="2" type="ORF">STAS_32105</name>
</gene>
<evidence type="ECO:0000256" key="1">
    <source>
        <dbReference type="SAM" id="Phobius"/>
    </source>
</evidence>
<proteinExistence type="predicted"/>
<protein>
    <submittedName>
        <fullName evidence="2">TCP family transcription factor</fullName>
    </submittedName>
</protein>
<organism evidence="2 3">
    <name type="scientific">Striga asiatica</name>
    <name type="common">Asiatic witchweed</name>
    <name type="synonym">Buchnera asiatica</name>
    <dbReference type="NCBI Taxonomy" id="4170"/>
    <lineage>
        <taxon>Eukaryota</taxon>
        <taxon>Viridiplantae</taxon>
        <taxon>Streptophyta</taxon>
        <taxon>Embryophyta</taxon>
        <taxon>Tracheophyta</taxon>
        <taxon>Spermatophyta</taxon>
        <taxon>Magnoliopsida</taxon>
        <taxon>eudicotyledons</taxon>
        <taxon>Gunneridae</taxon>
        <taxon>Pentapetalae</taxon>
        <taxon>asterids</taxon>
        <taxon>lamiids</taxon>
        <taxon>Lamiales</taxon>
        <taxon>Orobanchaceae</taxon>
        <taxon>Buchnereae</taxon>
        <taxon>Striga</taxon>
    </lineage>
</organism>
<feature type="transmembrane region" description="Helical" evidence="1">
    <location>
        <begin position="22"/>
        <end position="43"/>
    </location>
</feature>
<dbReference type="AlphaFoldDB" id="A0A5A7RB17"/>
<evidence type="ECO:0000313" key="2">
    <source>
        <dbReference type="EMBL" id="GER54500.1"/>
    </source>
</evidence>
<reference evidence="3" key="1">
    <citation type="journal article" date="2019" name="Curr. Biol.">
        <title>Genome Sequence of Striga asiatica Provides Insight into the Evolution of Plant Parasitism.</title>
        <authorList>
            <person name="Yoshida S."/>
            <person name="Kim S."/>
            <person name="Wafula E.K."/>
            <person name="Tanskanen J."/>
            <person name="Kim Y.M."/>
            <person name="Honaas L."/>
            <person name="Yang Z."/>
            <person name="Spallek T."/>
            <person name="Conn C.E."/>
            <person name="Ichihashi Y."/>
            <person name="Cheong K."/>
            <person name="Cui S."/>
            <person name="Der J.P."/>
            <person name="Gundlach H."/>
            <person name="Jiao Y."/>
            <person name="Hori C."/>
            <person name="Ishida J.K."/>
            <person name="Kasahara H."/>
            <person name="Kiba T."/>
            <person name="Kim M.S."/>
            <person name="Koo N."/>
            <person name="Laohavisit A."/>
            <person name="Lee Y.H."/>
            <person name="Lumba S."/>
            <person name="McCourt P."/>
            <person name="Mortimer J.C."/>
            <person name="Mutuku J.M."/>
            <person name="Nomura T."/>
            <person name="Sasaki-Sekimoto Y."/>
            <person name="Seto Y."/>
            <person name="Wang Y."/>
            <person name="Wakatake T."/>
            <person name="Sakakibara H."/>
            <person name="Demura T."/>
            <person name="Yamaguchi S."/>
            <person name="Yoneyama K."/>
            <person name="Manabe R.I."/>
            <person name="Nelson D.C."/>
            <person name="Schulman A.H."/>
            <person name="Timko M.P."/>
            <person name="dePamphilis C.W."/>
            <person name="Choi D."/>
            <person name="Shirasu K."/>
        </authorList>
    </citation>
    <scope>NUCLEOTIDE SEQUENCE [LARGE SCALE GENOMIC DNA]</scope>
    <source>
        <strain evidence="3">cv. UVA1</strain>
    </source>
</reference>
<dbReference type="EMBL" id="BKCP01011226">
    <property type="protein sequence ID" value="GER54500.1"/>
    <property type="molecule type" value="Genomic_DNA"/>
</dbReference>
<sequence length="355" mass="39248">MAADAAELPPNSDEESRHLDDLAANFYTLVFITPFIVFFIVVWKPTTFPTFKIESLSFSVPNTTNHDSSRVTAQWELGFSVENFHDDDSFGDLSSWLRCTTPQWSGNSVIALHKEEHGSNKAFGNVSFDTCTEDYIESKVLGCDVTFKGYYDDKFVITAECNNVTVEIEGGCRGIMIGGPKSSHGSGARARLPKWSGKSGIALHKELGHKAFGNVSFHTPWAREDFESKVLGCEVTFKGNYDENVIMAECKNVTTSFPTFTIETLSVSVPNNTATARWDLGFSVKNIKLHNDSSIGDLSAWLGRCTGPEWLGKSGIALHEGFGNVSFDAPWAREDYIESKVLGCDVTFNGYYKDN</sequence>
<keyword evidence="3" id="KW-1185">Reference proteome</keyword>
<keyword evidence="1" id="KW-1133">Transmembrane helix</keyword>
<accession>A0A5A7RB17</accession>
<keyword evidence="1" id="KW-0472">Membrane</keyword>
<name>A0A5A7RB17_STRAF</name>
<comment type="caution">
    <text evidence="2">The sequence shown here is derived from an EMBL/GenBank/DDBJ whole genome shotgun (WGS) entry which is preliminary data.</text>
</comment>
<dbReference type="Proteomes" id="UP000325081">
    <property type="component" value="Unassembled WGS sequence"/>
</dbReference>
<evidence type="ECO:0000313" key="3">
    <source>
        <dbReference type="Proteomes" id="UP000325081"/>
    </source>
</evidence>
<keyword evidence="1" id="KW-0812">Transmembrane</keyword>